<organism evidence="1 2">
    <name type="scientific">Gossypium gossypioides</name>
    <name type="common">Mexican cotton</name>
    <name type="synonym">Selera gossypioides</name>
    <dbReference type="NCBI Taxonomy" id="34282"/>
    <lineage>
        <taxon>Eukaryota</taxon>
        <taxon>Viridiplantae</taxon>
        <taxon>Streptophyta</taxon>
        <taxon>Embryophyta</taxon>
        <taxon>Tracheophyta</taxon>
        <taxon>Spermatophyta</taxon>
        <taxon>Magnoliopsida</taxon>
        <taxon>eudicotyledons</taxon>
        <taxon>Gunneridae</taxon>
        <taxon>Pentapetalae</taxon>
        <taxon>rosids</taxon>
        <taxon>malvids</taxon>
        <taxon>Malvales</taxon>
        <taxon>Malvaceae</taxon>
        <taxon>Malvoideae</taxon>
        <taxon>Gossypium</taxon>
    </lineage>
</organism>
<dbReference type="EMBL" id="JABEZY010260579">
    <property type="protein sequence ID" value="MBA0754224.1"/>
    <property type="molecule type" value="Genomic_DNA"/>
</dbReference>
<proteinExistence type="predicted"/>
<evidence type="ECO:0000313" key="2">
    <source>
        <dbReference type="Proteomes" id="UP000593579"/>
    </source>
</evidence>
<sequence>MRGEEVPITPKEICEFYNAPFYDKDFLSSTDLDKFENIDMEDVIKYLTQVHTGLCGQMDLPINEAVLASPKIWNLLSSFGD</sequence>
<comment type="caution">
    <text evidence="1">The sequence shown here is derived from an EMBL/GenBank/DDBJ whole genome shotgun (WGS) entry which is preliminary data.</text>
</comment>
<name>A0A7J9D114_GOSGO</name>
<gene>
    <name evidence="1" type="ORF">Gogos_020540</name>
</gene>
<evidence type="ECO:0000313" key="1">
    <source>
        <dbReference type="EMBL" id="MBA0754224.1"/>
    </source>
</evidence>
<accession>A0A7J9D114</accession>
<dbReference type="Proteomes" id="UP000593579">
    <property type="component" value="Unassembled WGS sequence"/>
</dbReference>
<protein>
    <submittedName>
        <fullName evidence="1">Uncharacterized protein</fullName>
    </submittedName>
</protein>
<reference evidence="1 2" key="1">
    <citation type="journal article" date="2019" name="Genome Biol. Evol.">
        <title>Insights into the evolution of the New World diploid cottons (Gossypium, subgenus Houzingenia) based on genome sequencing.</title>
        <authorList>
            <person name="Grover C.E."/>
            <person name="Arick M.A. 2nd"/>
            <person name="Thrash A."/>
            <person name="Conover J.L."/>
            <person name="Sanders W.S."/>
            <person name="Peterson D.G."/>
            <person name="Frelichowski J.E."/>
            <person name="Scheffler J.A."/>
            <person name="Scheffler B.E."/>
            <person name="Wendel J.F."/>
        </authorList>
    </citation>
    <scope>NUCLEOTIDE SEQUENCE [LARGE SCALE GENOMIC DNA]</scope>
    <source>
        <strain evidence="1">5</strain>
        <tissue evidence="1">Leaf</tissue>
    </source>
</reference>
<dbReference type="AlphaFoldDB" id="A0A7J9D114"/>
<keyword evidence="2" id="KW-1185">Reference proteome</keyword>